<dbReference type="GeneID" id="129392269"/>
<feature type="compositionally biased region" description="Basic and acidic residues" evidence="1">
    <location>
        <begin position="53"/>
        <end position="101"/>
    </location>
</feature>
<gene>
    <name evidence="3" type="primary">LOC129392269</name>
</gene>
<feature type="compositionally biased region" description="Gly residues" evidence="1">
    <location>
        <begin position="25"/>
        <end position="36"/>
    </location>
</feature>
<feature type="compositionally biased region" description="Low complexity" evidence="1">
    <location>
        <begin position="205"/>
        <end position="224"/>
    </location>
</feature>
<evidence type="ECO:0000256" key="1">
    <source>
        <dbReference type="SAM" id="MobiDB-lite"/>
    </source>
</evidence>
<dbReference type="AlphaFoldDB" id="A0A9W2WT47"/>
<proteinExistence type="predicted"/>
<dbReference type="RefSeq" id="XP_054942313.1">
    <property type="nucleotide sequence ID" value="XM_055086338.1"/>
</dbReference>
<protein>
    <submittedName>
        <fullName evidence="3">Basic proline-rich protein-like</fullName>
    </submittedName>
</protein>
<organism evidence="2 3">
    <name type="scientific">Physeter macrocephalus</name>
    <name type="common">Sperm whale</name>
    <name type="synonym">Physeter catodon</name>
    <dbReference type="NCBI Taxonomy" id="9755"/>
    <lineage>
        <taxon>Eukaryota</taxon>
        <taxon>Metazoa</taxon>
        <taxon>Chordata</taxon>
        <taxon>Craniata</taxon>
        <taxon>Vertebrata</taxon>
        <taxon>Euteleostomi</taxon>
        <taxon>Mammalia</taxon>
        <taxon>Eutheria</taxon>
        <taxon>Laurasiatheria</taxon>
        <taxon>Artiodactyla</taxon>
        <taxon>Whippomorpha</taxon>
        <taxon>Cetacea</taxon>
        <taxon>Odontoceti</taxon>
        <taxon>Physeteridae</taxon>
        <taxon>Physeter</taxon>
    </lineage>
</organism>
<sequence>MGYCEDKEAATPVSSPRKLRVPQGLGCGPAGPGDGVGAALTPTRGAPGPGEEPPARRPPTHESPHGVRATEHRDPATSEPPTRRDPLHLRAPDSCDPRHFAVPDSPEPLSSHLGASDRPAPPPPLGPPGSSRLPCFSDPCSGAADARLLLGPPTPQAGDSLLPQGPPYLDYSPLSLGDPRLGMLPSGRLRGRSCIPRKERGVGGAAAAAGRAPPHEAAAPAGGPQTPRLRSGPQAAATNPCLRFG</sequence>
<evidence type="ECO:0000313" key="2">
    <source>
        <dbReference type="Proteomes" id="UP000248484"/>
    </source>
</evidence>
<feature type="region of interest" description="Disordered" evidence="1">
    <location>
        <begin position="1"/>
        <end position="245"/>
    </location>
</feature>
<dbReference type="Proteomes" id="UP000248484">
    <property type="component" value="Chromosome 7"/>
</dbReference>
<dbReference type="KEGG" id="pcad:129392269"/>
<evidence type="ECO:0000313" key="3">
    <source>
        <dbReference type="RefSeq" id="XP_054942313.1"/>
    </source>
</evidence>
<keyword evidence="2" id="KW-1185">Reference proteome</keyword>
<feature type="compositionally biased region" description="Low complexity" evidence="1">
    <location>
        <begin position="37"/>
        <end position="46"/>
    </location>
</feature>
<name>A0A9W2WT47_PHYMC</name>
<reference evidence="3" key="1">
    <citation type="submission" date="2025-08" db="UniProtKB">
        <authorList>
            <consortium name="RefSeq"/>
        </authorList>
    </citation>
    <scope>IDENTIFICATION</scope>
    <source>
        <tissue evidence="3">Muscle</tissue>
    </source>
</reference>
<accession>A0A9W2WT47</accession>